<dbReference type="RefSeq" id="WP_169605225.1">
    <property type="nucleotide sequence ID" value="NZ_CP051481.1"/>
</dbReference>
<evidence type="ECO:0000256" key="4">
    <source>
        <dbReference type="SAM" id="SignalP"/>
    </source>
</evidence>
<feature type="compositionally biased region" description="Basic and acidic residues" evidence="3">
    <location>
        <begin position="1780"/>
        <end position="1793"/>
    </location>
</feature>
<proteinExistence type="predicted"/>
<feature type="domain" description="Atypical Rib" evidence="5">
    <location>
        <begin position="850"/>
        <end position="918"/>
    </location>
</feature>
<feature type="signal peptide" evidence="4">
    <location>
        <begin position="1"/>
        <end position="23"/>
    </location>
</feature>
<name>A0A858U208_9MOLU</name>
<feature type="domain" description="Atypical Rib" evidence="5">
    <location>
        <begin position="244"/>
        <end position="312"/>
    </location>
</feature>
<feature type="domain" description="Atypical Rib" evidence="5">
    <location>
        <begin position="1519"/>
        <end position="1587"/>
    </location>
</feature>
<dbReference type="Gene3D" id="3.10.20.890">
    <property type="match status" value="22"/>
</dbReference>
<feature type="domain" description="Atypical Rib" evidence="5">
    <location>
        <begin position="1188"/>
        <end position="1252"/>
    </location>
</feature>
<feature type="domain" description="Atypical Rib" evidence="5">
    <location>
        <begin position="180"/>
        <end position="241"/>
    </location>
</feature>
<organism evidence="6 7">
    <name type="scientific">Mycoplasma phocoenae</name>
    <dbReference type="NCBI Taxonomy" id="754517"/>
    <lineage>
        <taxon>Bacteria</taxon>
        <taxon>Bacillati</taxon>
        <taxon>Mycoplasmatota</taxon>
        <taxon>Mollicutes</taxon>
        <taxon>Mycoplasmataceae</taxon>
        <taxon>Mycoplasma</taxon>
    </lineage>
</organism>
<keyword evidence="2" id="KW-0175">Coiled coil</keyword>
<dbReference type="Pfam" id="PF18938">
    <property type="entry name" value="aRib"/>
    <property type="match status" value="19"/>
</dbReference>
<dbReference type="Gene3D" id="2.10.250.10">
    <property type="entry name" value="Calreticulin/calnexin, P domain"/>
    <property type="match status" value="1"/>
</dbReference>
<feature type="domain" description="Atypical Rib" evidence="5">
    <location>
        <begin position="378"/>
        <end position="446"/>
    </location>
</feature>
<feature type="domain" description="Atypical Rib" evidence="5">
    <location>
        <begin position="1388"/>
        <end position="1449"/>
    </location>
</feature>
<evidence type="ECO:0000313" key="7">
    <source>
        <dbReference type="Proteomes" id="UP000501060"/>
    </source>
</evidence>
<dbReference type="EMBL" id="CP051481">
    <property type="protein sequence ID" value="QJG67174.1"/>
    <property type="molecule type" value="Genomic_DNA"/>
</dbReference>
<dbReference type="GO" id="GO:0051082">
    <property type="term" value="F:unfolded protein binding"/>
    <property type="evidence" value="ECO:0007669"/>
    <property type="project" value="InterPro"/>
</dbReference>
<feature type="domain" description="Atypical Rib" evidence="5">
    <location>
        <begin position="112"/>
        <end position="178"/>
    </location>
</feature>
<evidence type="ECO:0000259" key="5">
    <source>
        <dbReference type="Pfam" id="PF18938"/>
    </source>
</evidence>
<feature type="coiled-coil region" evidence="2">
    <location>
        <begin position="50"/>
        <end position="77"/>
    </location>
</feature>
<sequence>MKKKTLIKLITSTTLSATLAANALMISNLTDKHQENINTEIISTEVDDINNISDKEKNEIKQKVKKANQRFNLTNKEIDVANDGTVTIKHPDYLQTVIPADKTVVQKRKLTFKNPAPVVVANAADLTAEEVKAIQTAINKANPTIELDDIKVDKAEGVVTVNAANGKQFTIPVEKVVASLPTVTPVANATDLTAEEVKAIQTAINKANPTIELDDIKVDKAEGVVTVNAANGKQFTIPVEKATYVLPELTPVANLTDIQDSEEAKIIESIKNANASLNHPDVQIAVNKSIGEVTVTPSTGKKFTIPAEKVVASLPTVTPVANAADLTAEEVKAIQTAINKANPTIELDDIKVDKAKGVVTVNAANGKQFTIPVEKATYVLPELIPVANLTDIQDSEEAKIIESIKNANVSLNHPDVQIAVNKSTGEVTVTPSAGKKFTIPAEKVVASLPTVTPVANAADLTAEEVKAIQTAINKANPTIELDDIKVDKAEGVVTVNAANGKQFTIPVDKATYVLPELTPVANSTDIQDSEEAKIKESIKNANASLNLSDDQIIVNKSTGEVTVTPSAGKKFVITTDKATYVLLELTPVANSTDIQDSEVAKIKESIKNANASLNLSDDQIIVNKSTGEVTVTPSAGKEFVITTDKATYVLPELTPVSNSTDIQDSEVAKIKESIKNANASLNLSDDQIIVNKSTGEVTVTPSAGKKFVITTDKATYVLPELTPVANSTDIQDSEEAKMKESIKNANASLNLSDDQIIVNKSTGEVTVTPSAGKKFTIPAEKVVASLPTVTPVANAADLTAEEVKAIQTAINKANPTIELDDIKVDKAKGVVTVNAANGKQFTIPVEKATYVLPELIPVANLTDIQDSEEAKIIESIKNANASLNHPDVQIAVNKSTGEVTVTPSAGKKFTIPAEKVVASLPTVTPVANAADLTAEEVKAIQTAINKANPTIELDDIKVDKAEGVVTVNAANGKQFTIPVEKATYVLPELIPVANLTDIQDSEEAKIIESIKNANASLNHPDVQIAVNKSTGEVTVTPSAGKKFTIPVDKVVASLPTVTPVANAADLTAEEVKAIQTAINKANPTIELDDIKVDKAEGVVTVNAANGKQFTIPVEKATYVLPELIPVANLTDIQDSEEAKIIESIKNANASLNHPDVQIAVNKSTGEVTVTPSAGKKFTIPAEKVVASLPTVTPVANAADLTAEEVKAIQTAINKANPTIELDDIKVDNAEGVVIVNTANGKQFTIPVEKVVASLPTVTPVANAADLTAEEVKAIQTAINKANPTIELDDIKVDKAEGVVTVNAANGKQFTIPVEKATYVLPELTPVANLTDIQDSEEAKIIESIKNANASLNHPDVQIAVNKSTGEVTVTPSAGKKFTIPAEKVVASLPTVTPVANAADLTAEEVKAIQTAINKANPTIELDDIKVDKAKGVVTVNAANGKQFTIPVEKATYVLPELTPVANSTDIQDSEEAKIIESIKNANASLNHPDVQIAVNKSTGEVTVTPSLAKKFVITTDKVTYVLPELTPVANSSDIQDSEIAKIKEFIKNANTSLNLSDDQITVNKSTGEVTVTPSLAKKFVITADKIIDLIPIATEQVVALSMSTPIKHLNAEQYIVNANNFPNGTTFKFDINTFGVGNEHVFIIVKEPNKLPKKVKVKSEIPPVSKISEKQPGNDIENNIIKKQITMEKGRKIYKIKNIDNIKWKPSEPTSIKEELPLEKFIVTDFTDDGLITIQKKIFKTGDVITLENKQTITITDENKDEYNNFINKYYDDIMNTPEPPKKIPDPDEKKPEDFDEEMDGEWDPPKIDNPLYKLWASKLNLSFDVETSNLSGDEDSIITNNNLRIIELLEVLVKK</sequence>
<keyword evidence="7" id="KW-1185">Reference proteome</keyword>
<dbReference type="InterPro" id="IPR044024">
    <property type="entry name" value="aRib"/>
</dbReference>
<dbReference type="KEGG" id="mphe:HGG69_02570"/>
<feature type="domain" description="Atypical Rib" evidence="5">
    <location>
        <begin position="314"/>
        <end position="375"/>
    </location>
</feature>
<feature type="region of interest" description="Disordered" evidence="3">
    <location>
        <begin position="1776"/>
        <end position="1803"/>
    </location>
</feature>
<evidence type="ECO:0000256" key="2">
    <source>
        <dbReference type="SAM" id="Coils"/>
    </source>
</evidence>
<feature type="domain" description="Atypical Rib" evidence="5">
    <location>
        <begin position="1054"/>
        <end position="1115"/>
    </location>
</feature>
<dbReference type="InterPro" id="IPR009033">
    <property type="entry name" value="Calreticulin/calnexin_P_dom_sf"/>
</dbReference>
<feature type="domain" description="Atypical Rib" evidence="5">
    <location>
        <begin position="984"/>
        <end position="1052"/>
    </location>
</feature>
<dbReference type="GO" id="GO:0005509">
    <property type="term" value="F:calcium ion binding"/>
    <property type="evidence" value="ECO:0007669"/>
    <property type="project" value="InterPro"/>
</dbReference>
<feature type="domain" description="Atypical Rib" evidence="5">
    <location>
        <begin position="1118"/>
        <end position="1186"/>
    </location>
</feature>
<feature type="domain" description="Atypical Rib" evidence="5">
    <location>
        <begin position="786"/>
        <end position="847"/>
    </location>
</feature>
<dbReference type="SUPFAM" id="SSF63887">
    <property type="entry name" value="P-domain of calnexin/calreticulin"/>
    <property type="match status" value="1"/>
</dbReference>
<evidence type="ECO:0000313" key="6">
    <source>
        <dbReference type="EMBL" id="QJG67174.1"/>
    </source>
</evidence>
<feature type="chain" id="PRO_5032574893" description="Atypical Rib domain-containing protein" evidence="4">
    <location>
        <begin position="24"/>
        <end position="1856"/>
    </location>
</feature>
<feature type="domain" description="Atypical Rib" evidence="5">
    <location>
        <begin position="38"/>
        <end position="107"/>
    </location>
</feature>
<evidence type="ECO:0000256" key="3">
    <source>
        <dbReference type="SAM" id="MobiDB-lite"/>
    </source>
</evidence>
<feature type="domain" description="Atypical Rib" evidence="5">
    <location>
        <begin position="448"/>
        <end position="509"/>
    </location>
</feature>
<keyword evidence="1 4" id="KW-0732">Signal</keyword>
<reference evidence="6 7" key="1">
    <citation type="submission" date="2020-04" db="EMBL/GenBank/DDBJ databases">
        <title>Novel Mycoplasma species detected in Phocoena phocoena (harbor porpoise) from the USA.</title>
        <authorList>
            <person name="Volokhov D.V."/>
        </authorList>
    </citation>
    <scope>NUCLEOTIDE SEQUENCE [LARGE SCALE GENOMIC DNA]</scope>
    <source>
        <strain evidence="6 7">Phocoena C-264-GEN</strain>
    </source>
</reference>
<feature type="domain" description="Atypical Rib" evidence="5">
    <location>
        <begin position="920"/>
        <end position="981"/>
    </location>
</feature>
<accession>A0A858U208</accession>
<feature type="domain" description="Atypical Rib" evidence="5">
    <location>
        <begin position="1254"/>
        <end position="1315"/>
    </location>
</feature>
<dbReference type="Proteomes" id="UP000501060">
    <property type="component" value="Chromosome"/>
</dbReference>
<evidence type="ECO:0000256" key="1">
    <source>
        <dbReference type="ARBA" id="ARBA00022729"/>
    </source>
</evidence>
<protein>
    <recommendedName>
        <fullName evidence="5">Atypical Rib domain-containing protein</fullName>
    </recommendedName>
</protein>
<feature type="compositionally biased region" description="Acidic residues" evidence="3">
    <location>
        <begin position="1794"/>
        <end position="1803"/>
    </location>
</feature>
<gene>
    <name evidence="6" type="ORF">HGG69_02570</name>
</gene>
<dbReference type="GO" id="GO:0006457">
    <property type="term" value="P:protein folding"/>
    <property type="evidence" value="ECO:0007669"/>
    <property type="project" value="InterPro"/>
</dbReference>
<feature type="domain" description="Atypical Rib" evidence="5">
    <location>
        <begin position="1318"/>
        <end position="1386"/>
    </location>
</feature>
<feature type="domain" description="Atypical Rib" evidence="5">
    <location>
        <begin position="716"/>
        <end position="784"/>
    </location>
</feature>